<dbReference type="AlphaFoldDB" id="A0A6I3UZY1"/>
<evidence type="ECO:0000313" key="1">
    <source>
        <dbReference type="EMBL" id="MTV99864.1"/>
    </source>
</evidence>
<gene>
    <name evidence="1" type="ORF">GM536_12645</name>
</gene>
<name>A0A6I3UZY1_STREE</name>
<protein>
    <submittedName>
        <fullName evidence="1">DNA mismatch repair protein MutT</fullName>
    </submittedName>
</protein>
<dbReference type="EMBL" id="WNIA01000394">
    <property type="protein sequence ID" value="MTV99864.1"/>
    <property type="molecule type" value="Genomic_DNA"/>
</dbReference>
<feature type="non-terminal residue" evidence="1">
    <location>
        <position position="45"/>
    </location>
</feature>
<dbReference type="Gene3D" id="1.10.287.1030">
    <property type="entry name" value="Nudix-associated domain"/>
    <property type="match status" value="1"/>
</dbReference>
<proteinExistence type="predicted"/>
<reference evidence="1 2" key="1">
    <citation type="submission" date="2019-11" db="EMBL/GenBank/DDBJ databases">
        <title>Growth characteristics of pneumococcus vary with the chemical composition of the capsule and with environmental conditions.</title>
        <authorList>
            <person name="Tothpal A."/>
            <person name="Desobry K."/>
            <person name="Joshi S."/>
            <person name="Wyllie A.L."/>
            <person name="Weinberger D.M."/>
        </authorList>
    </citation>
    <scope>NUCLEOTIDE SEQUENCE [LARGE SCALE GENOMIC DNA]</scope>
    <source>
        <strain evidence="2">pnumococcus19F</strain>
    </source>
</reference>
<organism evidence="1 2">
    <name type="scientific">Streptococcus pneumoniae</name>
    <dbReference type="NCBI Taxonomy" id="1313"/>
    <lineage>
        <taxon>Bacteria</taxon>
        <taxon>Bacillati</taxon>
        <taxon>Bacillota</taxon>
        <taxon>Bacilli</taxon>
        <taxon>Lactobacillales</taxon>
        <taxon>Streptococcaceae</taxon>
        <taxon>Streptococcus</taxon>
    </lineage>
</organism>
<sequence length="45" mass="5501">MADIKIPEGMTEKEYYEIHASQEEFLDWYYRQELPQYEKPSVTVD</sequence>
<accession>A0A6I3UZY1</accession>
<evidence type="ECO:0000313" key="2">
    <source>
        <dbReference type="Proteomes" id="UP000437160"/>
    </source>
</evidence>
<dbReference type="Proteomes" id="UP000437160">
    <property type="component" value="Unassembled WGS sequence"/>
</dbReference>
<comment type="caution">
    <text evidence="1">The sequence shown here is derived from an EMBL/GenBank/DDBJ whole genome shotgun (WGS) entry which is preliminary data.</text>
</comment>